<gene>
    <name evidence="7" type="ORF">OFUS_LOCUS19205</name>
</gene>
<dbReference type="InterPro" id="IPR035874">
    <property type="entry name" value="IDS"/>
</dbReference>
<dbReference type="GO" id="GO:0005737">
    <property type="term" value="C:cytoplasm"/>
    <property type="evidence" value="ECO:0007669"/>
    <property type="project" value="TreeGrafter"/>
</dbReference>
<dbReference type="InterPro" id="IPR000917">
    <property type="entry name" value="Sulfatase_N"/>
</dbReference>
<dbReference type="Gene3D" id="3.40.720.10">
    <property type="entry name" value="Alkaline Phosphatase, subunit A"/>
    <property type="match status" value="1"/>
</dbReference>
<keyword evidence="6" id="KW-0106">Calcium</keyword>
<comment type="cofactor">
    <cofactor evidence="1">
        <name>Ca(2+)</name>
        <dbReference type="ChEBI" id="CHEBI:29108"/>
    </cofactor>
</comment>
<accession>A0A8J1U7V3</accession>
<dbReference type="InterPro" id="IPR017850">
    <property type="entry name" value="Alkaline_phosphatase_core_sf"/>
</dbReference>
<evidence type="ECO:0000256" key="2">
    <source>
        <dbReference type="ARBA" id="ARBA00008779"/>
    </source>
</evidence>
<dbReference type="GO" id="GO:0046872">
    <property type="term" value="F:metal ion binding"/>
    <property type="evidence" value="ECO:0007669"/>
    <property type="project" value="UniProtKB-KW"/>
</dbReference>
<evidence type="ECO:0000256" key="6">
    <source>
        <dbReference type="ARBA" id="ARBA00022837"/>
    </source>
</evidence>
<dbReference type="AlphaFoldDB" id="A0A8J1U7V3"/>
<dbReference type="OrthoDB" id="186522at2759"/>
<dbReference type="SUPFAM" id="SSF53649">
    <property type="entry name" value="Alkaline phosphatase-like"/>
    <property type="match status" value="1"/>
</dbReference>
<keyword evidence="5" id="KW-0378">Hydrolase</keyword>
<dbReference type="PROSITE" id="PS00523">
    <property type="entry name" value="SULFATASE_1"/>
    <property type="match status" value="1"/>
</dbReference>
<dbReference type="GO" id="GO:0004423">
    <property type="term" value="F:iduronate-2-sulfatase activity"/>
    <property type="evidence" value="ECO:0007669"/>
    <property type="project" value="InterPro"/>
</dbReference>
<dbReference type="PANTHER" id="PTHR45953:SF1">
    <property type="entry name" value="IDURONATE 2-SULFATASE"/>
    <property type="match status" value="1"/>
</dbReference>
<comment type="similarity">
    <text evidence="2">Belongs to the sulfatase family.</text>
</comment>
<protein>
    <submittedName>
        <fullName evidence="7">Uncharacterized protein</fullName>
    </submittedName>
</protein>
<dbReference type="Pfam" id="PF00884">
    <property type="entry name" value="Sulfatase"/>
    <property type="match status" value="1"/>
</dbReference>
<keyword evidence="8" id="KW-1185">Reference proteome</keyword>
<organism evidence="7 8">
    <name type="scientific">Owenia fusiformis</name>
    <name type="common">Polychaete worm</name>
    <dbReference type="NCBI Taxonomy" id="6347"/>
    <lineage>
        <taxon>Eukaryota</taxon>
        <taxon>Metazoa</taxon>
        <taxon>Spiralia</taxon>
        <taxon>Lophotrochozoa</taxon>
        <taxon>Annelida</taxon>
        <taxon>Polychaeta</taxon>
        <taxon>Sedentaria</taxon>
        <taxon>Canalipalpata</taxon>
        <taxon>Sabellida</taxon>
        <taxon>Oweniida</taxon>
        <taxon>Oweniidae</taxon>
        <taxon>Owenia</taxon>
    </lineage>
</organism>
<proteinExistence type="inferred from homology"/>
<evidence type="ECO:0000256" key="4">
    <source>
        <dbReference type="ARBA" id="ARBA00022729"/>
    </source>
</evidence>
<dbReference type="PANTHER" id="PTHR45953">
    <property type="entry name" value="IDURONATE 2-SULFATASE"/>
    <property type="match status" value="1"/>
</dbReference>
<dbReference type="InterPro" id="IPR024607">
    <property type="entry name" value="Sulfatase_CS"/>
</dbReference>
<comment type="caution">
    <text evidence="7">The sequence shown here is derived from an EMBL/GenBank/DDBJ whole genome shotgun (WGS) entry which is preliminary data.</text>
</comment>
<evidence type="ECO:0000256" key="5">
    <source>
        <dbReference type="ARBA" id="ARBA00022801"/>
    </source>
</evidence>
<evidence type="ECO:0000313" key="8">
    <source>
        <dbReference type="Proteomes" id="UP000749559"/>
    </source>
</evidence>
<evidence type="ECO:0000256" key="1">
    <source>
        <dbReference type="ARBA" id="ARBA00001913"/>
    </source>
</evidence>
<reference evidence="7" key="1">
    <citation type="submission" date="2022-03" db="EMBL/GenBank/DDBJ databases">
        <authorList>
            <person name="Martin C."/>
        </authorList>
    </citation>
    <scope>NUCLEOTIDE SEQUENCE</scope>
</reference>
<dbReference type="CDD" id="cd16030">
    <property type="entry name" value="iduronate-2-sulfatase"/>
    <property type="match status" value="1"/>
</dbReference>
<name>A0A8J1U7V3_OWEFU</name>
<keyword evidence="3" id="KW-0479">Metal-binding</keyword>
<dbReference type="EMBL" id="CAIIXF020000009">
    <property type="protein sequence ID" value="CAH1794527.1"/>
    <property type="molecule type" value="Genomic_DNA"/>
</dbReference>
<keyword evidence="4" id="KW-0732">Signal</keyword>
<dbReference type="Proteomes" id="UP000749559">
    <property type="component" value="Unassembled WGS sequence"/>
</dbReference>
<sequence>MRQLTYIFLTLVICVLSCESRKNVLFIVSDDLRPEIAAMYDKGNPYQMHDKMYTPHLDAFAERSAVFRKAYVQQAICGPSRASFMTGRRPDTTHVYNLDDYFRTVGGDFTTIPQYFKQQGYRTLGMGKIFHGGSASGGNYDKVSWSDDEEFFTSPSDKKYWRKRFKMRSWAVVNKTMEEEHPLGDQEITDHAIKSLRRLAPTAKLGLENFFMAVGFRLPHLPFVFPGRFLKYYPKETMKMPSNPYAPKDMPEYAWHGNGEIRNGYADITLRGFSKEPNTKWPEYLVKNLRRAYYASVSYVDSLFGKIMAELDRLGLRDDTIVMFGSDHGYELYEHSAWCKHTNFEIATRTPLMIRAPGVTDKGVMSDHLVEYTDVYSTLVELAGLPALPTCPKDSSKVKACTEGTSLVPVMKNPNLPGKQSVFMQYPRNRGPRIGTIMGYSMRTERYRYTEWVKFNGKPDFTPNWFLLFASELYDHYVDPDENVNRAGVQAYASVKAQLSKTLHAGWRAQLPS</sequence>
<evidence type="ECO:0000313" key="7">
    <source>
        <dbReference type="EMBL" id="CAH1794527.1"/>
    </source>
</evidence>
<evidence type="ECO:0000256" key="3">
    <source>
        <dbReference type="ARBA" id="ARBA00022723"/>
    </source>
</evidence>